<dbReference type="CDD" id="cd04301">
    <property type="entry name" value="NAT_SF"/>
    <property type="match status" value="1"/>
</dbReference>
<gene>
    <name evidence="4" type="ORF">ACFOWE_17430</name>
</gene>
<evidence type="ECO:0000259" key="3">
    <source>
        <dbReference type="PROSITE" id="PS51186"/>
    </source>
</evidence>
<dbReference type="Gene3D" id="3.40.630.30">
    <property type="match status" value="1"/>
</dbReference>
<dbReference type="PANTHER" id="PTHR43877">
    <property type="entry name" value="AMINOALKYLPHOSPHONATE N-ACETYLTRANSFERASE-RELATED-RELATED"/>
    <property type="match status" value="1"/>
</dbReference>
<dbReference type="PROSITE" id="PS51186">
    <property type="entry name" value="GNAT"/>
    <property type="match status" value="1"/>
</dbReference>
<reference evidence="5" key="1">
    <citation type="journal article" date="2019" name="Int. J. Syst. Evol. Microbiol.">
        <title>The Global Catalogue of Microorganisms (GCM) 10K type strain sequencing project: providing services to taxonomists for standard genome sequencing and annotation.</title>
        <authorList>
            <consortium name="The Broad Institute Genomics Platform"/>
            <consortium name="The Broad Institute Genome Sequencing Center for Infectious Disease"/>
            <person name="Wu L."/>
            <person name="Ma J."/>
        </authorList>
    </citation>
    <scope>NUCLEOTIDE SEQUENCE [LARGE SCALE GENOMIC DNA]</scope>
    <source>
        <strain evidence="5">TBRC 4489</strain>
    </source>
</reference>
<dbReference type="EMBL" id="JBHSBM010000017">
    <property type="protein sequence ID" value="MFC4060089.1"/>
    <property type="molecule type" value="Genomic_DNA"/>
</dbReference>
<dbReference type="RefSeq" id="WP_377288921.1">
    <property type="nucleotide sequence ID" value="NZ_JBHSBM010000017.1"/>
</dbReference>
<sequence>MDPTIRRFERTDAAWARGLLTADFGSPVVVSRGVAHDATALPGFVAEVGGVAVGLATYRLAGNECEVVTISGHGVGAELLAAVVEQARRSECHRAWLVTTNDDLRALRFYQRQGWDLVALHRDAVTAARRIKPGIPEHGEDGIPIRHELELELMLEG</sequence>
<protein>
    <submittedName>
        <fullName evidence="4">GNAT family N-acetyltransferase</fullName>
        <ecNumber evidence="4">2.3.-.-</ecNumber>
    </submittedName>
</protein>
<dbReference type="Proteomes" id="UP001595850">
    <property type="component" value="Unassembled WGS sequence"/>
</dbReference>
<dbReference type="GO" id="GO:0016746">
    <property type="term" value="F:acyltransferase activity"/>
    <property type="evidence" value="ECO:0007669"/>
    <property type="project" value="UniProtKB-KW"/>
</dbReference>
<organism evidence="4 5">
    <name type="scientific">Planomonospora corallina</name>
    <dbReference type="NCBI Taxonomy" id="1806052"/>
    <lineage>
        <taxon>Bacteria</taxon>
        <taxon>Bacillati</taxon>
        <taxon>Actinomycetota</taxon>
        <taxon>Actinomycetes</taxon>
        <taxon>Streptosporangiales</taxon>
        <taxon>Streptosporangiaceae</taxon>
        <taxon>Planomonospora</taxon>
    </lineage>
</organism>
<dbReference type="SUPFAM" id="SSF55729">
    <property type="entry name" value="Acyl-CoA N-acyltransferases (Nat)"/>
    <property type="match status" value="1"/>
</dbReference>
<keyword evidence="2 4" id="KW-0012">Acyltransferase</keyword>
<dbReference type="EC" id="2.3.-.-" evidence="4"/>
<comment type="caution">
    <text evidence="4">The sequence shown here is derived from an EMBL/GenBank/DDBJ whole genome shotgun (WGS) entry which is preliminary data.</text>
</comment>
<evidence type="ECO:0000256" key="2">
    <source>
        <dbReference type="ARBA" id="ARBA00023315"/>
    </source>
</evidence>
<name>A0ABV8I7B2_9ACTN</name>
<dbReference type="InterPro" id="IPR050832">
    <property type="entry name" value="Bact_Acetyltransf"/>
</dbReference>
<dbReference type="InterPro" id="IPR000182">
    <property type="entry name" value="GNAT_dom"/>
</dbReference>
<feature type="domain" description="N-acetyltransferase" evidence="3">
    <location>
        <begin position="3"/>
        <end position="156"/>
    </location>
</feature>
<accession>A0ABV8I7B2</accession>
<dbReference type="InterPro" id="IPR016181">
    <property type="entry name" value="Acyl_CoA_acyltransferase"/>
</dbReference>
<dbReference type="Pfam" id="PF00583">
    <property type="entry name" value="Acetyltransf_1"/>
    <property type="match status" value="1"/>
</dbReference>
<evidence type="ECO:0000256" key="1">
    <source>
        <dbReference type="ARBA" id="ARBA00022679"/>
    </source>
</evidence>
<keyword evidence="1 4" id="KW-0808">Transferase</keyword>
<proteinExistence type="predicted"/>
<evidence type="ECO:0000313" key="5">
    <source>
        <dbReference type="Proteomes" id="UP001595850"/>
    </source>
</evidence>
<keyword evidence="5" id="KW-1185">Reference proteome</keyword>
<evidence type="ECO:0000313" key="4">
    <source>
        <dbReference type="EMBL" id="MFC4060089.1"/>
    </source>
</evidence>